<feature type="domain" description="RNA polymerase sigma-70 region 2" evidence="6">
    <location>
        <begin position="14"/>
        <end position="73"/>
    </location>
</feature>
<feature type="domain" description="RNA polymerase sigma factor 70 region 4 type 2" evidence="7">
    <location>
        <begin position="105"/>
        <end position="157"/>
    </location>
</feature>
<gene>
    <name evidence="8" type="ORF">K4G66_13050</name>
</gene>
<dbReference type="Pfam" id="PF04542">
    <property type="entry name" value="Sigma70_r2"/>
    <property type="match status" value="1"/>
</dbReference>
<dbReference type="Gene3D" id="1.10.10.10">
    <property type="entry name" value="Winged helix-like DNA-binding domain superfamily/Winged helix DNA-binding domain"/>
    <property type="match status" value="1"/>
</dbReference>
<dbReference type="SUPFAM" id="SSF88946">
    <property type="entry name" value="Sigma2 domain of RNA polymerase sigma factors"/>
    <property type="match status" value="1"/>
</dbReference>
<dbReference type="InterPro" id="IPR039425">
    <property type="entry name" value="RNA_pol_sigma-70-like"/>
</dbReference>
<dbReference type="CDD" id="cd06171">
    <property type="entry name" value="Sigma70_r4"/>
    <property type="match status" value="1"/>
</dbReference>
<dbReference type="GO" id="GO:0016987">
    <property type="term" value="F:sigma factor activity"/>
    <property type="evidence" value="ECO:0007669"/>
    <property type="project" value="UniProtKB-KW"/>
</dbReference>
<comment type="similarity">
    <text evidence="1">Belongs to the sigma-70 factor family. ECF subfamily.</text>
</comment>
<keyword evidence="5" id="KW-0804">Transcription</keyword>
<reference evidence="8" key="1">
    <citation type="journal article" date="2023" name="Comput. Struct. Biotechnol. J.">
        <title>Discovery of a novel marine Bacteroidetes with a rich repertoire of carbohydrate-active enzymes.</title>
        <authorList>
            <person name="Chen B."/>
            <person name="Liu G."/>
            <person name="Chen Q."/>
            <person name="Wang H."/>
            <person name="Liu L."/>
            <person name="Tang K."/>
        </authorList>
    </citation>
    <scope>NUCLEOTIDE SEQUENCE</scope>
    <source>
        <strain evidence="8">TK19036</strain>
    </source>
</reference>
<dbReference type="InterPro" id="IPR036388">
    <property type="entry name" value="WH-like_DNA-bd_sf"/>
</dbReference>
<dbReference type="GO" id="GO:0003677">
    <property type="term" value="F:DNA binding"/>
    <property type="evidence" value="ECO:0007669"/>
    <property type="project" value="UniProtKB-KW"/>
</dbReference>
<dbReference type="InterPro" id="IPR014284">
    <property type="entry name" value="RNA_pol_sigma-70_dom"/>
</dbReference>
<protein>
    <submittedName>
        <fullName evidence="8">RNA polymerase sigma factor</fullName>
    </submittedName>
</protein>
<keyword evidence="4" id="KW-0238">DNA-binding</keyword>
<dbReference type="Pfam" id="PF08281">
    <property type="entry name" value="Sigma70_r4_2"/>
    <property type="match status" value="1"/>
</dbReference>
<accession>A0AA49GRF9</accession>
<dbReference type="EMBL" id="CP120682">
    <property type="protein sequence ID" value="WKN39620.1"/>
    <property type="molecule type" value="Genomic_DNA"/>
</dbReference>
<dbReference type="InterPro" id="IPR013325">
    <property type="entry name" value="RNA_pol_sigma_r2"/>
</dbReference>
<dbReference type="InterPro" id="IPR013249">
    <property type="entry name" value="RNA_pol_sigma70_r4_t2"/>
</dbReference>
<keyword evidence="3" id="KW-0731">Sigma factor</keyword>
<evidence type="ECO:0000256" key="5">
    <source>
        <dbReference type="ARBA" id="ARBA00023163"/>
    </source>
</evidence>
<dbReference type="GO" id="GO:0006352">
    <property type="term" value="P:DNA-templated transcription initiation"/>
    <property type="evidence" value="ECO:0007669"/>
    <property type="project" value="InterPro"/>
</dbReference>
<evidence type="ECO:0000256" key="2">
    <source>
        <dbReference type="ARBA" id="ARBA00023015"/>
    </source>
</evidence>
<dbReference type="NCBIfam" id="TIGR02937">
    <property type="entry name" value="sigma70-ECF"/>
    <property type="match status" value="1"/>
</dbReference>
<sequence>MVLEEFKTRVLPVKNKLYRFALRFLGNEDEAQDVVQEVFIKAWDRREELHVYRSIEAWCMQVTRNLALNRLKSGHYRKTEELMAGQDVTHGVSPYDETETQDVLRTIDQLLQRLPQAQQQVLQLRDIEGYAYQEISEILDMPLGQVKINLFRARKTLREQLTSINAYGIDQHS</sequence>
<dbReference type="PANTHER" id="PTHR43133">
    <property type="entry name" value="RNA POLYMERASE ECF-TYPE SIGMA FACTO"/>
    <property type="match status" value="1"/>
</dbReference>
<dbReference type="Gene3D" id="1.10.1740.10">
    <property type="match status" value="1"/>
</dbReference>
<name>A0AA49GRF9_9BACT</name>
<keyword evidence="2" id="KW-0805">Transcription regulation</keyword>
<evidence type="ECO:0000256" key="4">
    <source>
        <dbReference type="ARBA" id="ARBA00023125"/>
    </source>
</evidence>
<organism evidence="8">
    <name type="scientific">Roseihalotalea indica</name>
    <dbReference type="NCBI Taxonomy" id="2867963"/>
    <lineage>
        <taxon>Bacteria</taxon>
        <taxon>Pseudomonadati</taxon>
        <taxon>Bacteroidota</taxon>
        <taxon>Cytophagia</taxon>
        <taxon>Cytophagales</taxon>
        <taxon>Catalimonadaceae</taxon>
        <taxon>Roseihalotalea</taxon>
    </lineage>
</organism>
<evidence type="ECO:0000256" key="1">
    <source>
        <dbReference type="ARBA" id="ARBA00010641"/>
    </source>
</evidence>
<dbReference type="SUPFAM" id="SSF88659">
    <property type="entry name" value="Sigma3 and sigma4 domains of RNA polymerase sigma factors"/>
    <property type="match status" value="1"/>
</dbReference>
<dbReference type="InterPro" id="IPR007627">
    <property type="entry name" value="RNA_pol_sigma70_r2"/>
</dbReference>
<reference evidence="8" key="2">
    <citation type="journal article" date="2024" name="Antonie Van Leeuwenhoek">
        <title>Roseihalotalea indica gen. nov., sp. nov., a halophilic Bacteroidetes from mesopelagic Southwest Indian Ocean with higher carbohydrate metabolic potential.</title>
        <authorList>
            <person name="Chen B."/>
            <person name="Zhang M."/>
            <person name="Lin D."/>
            <person name="Ye J."/>
            <person name="Tang K."/>
        </authorList>
    </citation>
    <scope>NUCLEOTIDE SEQUENCE</scope>
    <source>
        <strain evidence="8">TK19036</strain>
    </source>
</reference>
<dbReference type="PANTHER" id="PTHR43133:SF8">
    <property type="entry name" value="RNA POLYMERASE SIGMA FACTOR HI_1459-RELATED"/>
    <property type="match status" value="1"/>
</dbReference>
<evidence type="ECO:0000313" key="8">
    <source>
        <dbReference type="EMBL" id="WKN39620.1"/>
    </source>
</evidence>
<evidence type="ECO:0000259" key="7">
    <source>
        <dbReference type="Pfam" id="PF08281"/>
    </source>
</evidence>
<dbReference type="InterPro" id="IPR013324">
    <property type="entry name" value="RNA_pol_sigma_r3/r4-like"/>
</dbReference>
<dbReference type="AlphaFoldDB" id="A0AA49GRF9"/>
<proteinExistence type="inferred from homology"/>
<evidence type="ECO:0000259" key="6">
    <source>
        <dbReference type="Pfam" id="PF04542"/>
    </source>
</evidence>
<evidence type="ECO:0000256" key="3">
    <source>
        <dbReference type="ARBA" id="ARBA00023082"/>
    </source>
</evidence>